<keyword evidence="2" id="KW-1133">Transmembrane helix</keyword>
<dbReference type="STRING" id="43700.ENSMALP00000007219"/>
<feature type="compositionally biased region" description="Polar residues" evidence="1">
    <location>
        <begin position="131"/>
        <end position="145"/>
    </location>
</feature>
<keyword evidence="3" id="KW-0732">Signal</keyword>
<feature type="compositionally biased region" description="Low complexity" evidence="1">
    <location>
        <begin position="97"/>
        <end position="108"/>
    </location>
</feature>
<keyword evidence="5" id="KW-1185">Reference proteome</keyword>
<evidence type="ECO:0000313" key="4">
    <source>
        <dbReference type="Ensembl" id="ENSMALP00000007219.1"/>
    </source>
</evidence>
<dbReference type="OrthoDB" id="8927116at2759"/>
<evidence type="ECO:0000313" key="5">
    <source>
        <dbReference type="Proteomes" id="UP000261600"/>
    </source>
</evidence>
<feature type="transmembrane region" description="Helical" evidence="2">
    <location>
        <begin position="353"/>
        <end position="375"/>
    </location>
</feature>
<keyword evidence="2" id="KW-0472">Membrane</keyword>
<dbReference type="GO" id="GO:0050901">
    <property type="term" value="P:leukocyte tethering or rolling"/>
    <property type="evidence" value="ECO:0007669"/>
    <property type="project" value="TreeGrafter"/>
</dbReference>
<evidence type="ECO:0000256" key="2">
    <source>
        <dbReference type="SAM" id="Phobius"/>
    </source>
</evidence>
<reference evidence="4" key="1">
    <citation type="submission" date="2025-08" db="UniProtKB">
        <authorList>
            <consortium name="Ensembl"/>
        </authorList>
    </citation>
    <scope>IDENTIFICATION</scope>
</reference>
<dbReference type="GeneID" id="109951300"/>
<feature type="region of interest" description="Disordered" evidence="1">
    <location>
        <begin position="255"/>
        <end position="340"/>
    </location>
</feature>
<dbReference type="AlphaFoldDB" id="A0A3Q3IQ78"/>
<feature type="region of interest" description="Disordered" evidence="1">
    <location>
        <begin position="131"/>
        <end position="160"/>
    </location>
</feature>
<feature type="compositionally biased region" description="Low complexity" evidence="1">
    <location>
        <begin position="279"/>
        <end position="298"/>
    </location>
</feature>
<accession>A0A3Q3IQ78</accession>
<dbReference type="Ensembl" id="ENSMALT00000007368.1">
    <property type="protein sequence ID" value="ENSMALP00000007219.1"/>
    <property type="gene ID" value="ENSMALG00000005143.1"/>
</dbReference>
<reference evidence="4" key="2">
    <citation type="submission" date="2025-09" db="UniProtKB">
        <authorList>
            <consortium name="Ensembl"/>
        </authorList>
    </citation>
    <scope>IDENTIFICATION</scope>
</reference>
<dbReference type="RefSeq" id="XP_020441381.1">
    <property type="nucleotide sequence ID" value="XM_020585725.1"/>
</dbReference>
<keyword evidence="2" id="KW-0812">Transmembrane</keyword>
<feature type="compositionally biased region" description="Polar residues" evidence="1">
    <location>
        <begin position="257"/>
        <end position="278"/>
    </location>
</feature>
<feature type="compositionally biased region" description="Polar residues" evidence="1">
    <location>
        <begin position="82"/>
        <end position="96"/>
    </location>
</feature>
<name>A0A3Q3IQ78_MONAL</name>
<dbReference type="RefSeq" id="XP_020441380.1">
    <property type="nucleotide sequence ID" value="XM_020585724.1"/>
</dbReference>
<dbReference type="InterPro" id="IPR026195">
    <property type="entry name" value="PSGL-1"/>
</dbReference>
<evidence type="ECO:0000256" key="1">
    <source>
        <dbReference type="SAM" id="MobiDB-lite"/>
    </source>
</evidence>
<dbReference type="KEGG" id="malb:109951300"/>
<feature type="signal peptide" evidence="3">
    <location>
        <begin position="1"/>
        <end position="21"/>
    </location>
</feature>
<evidence type="ECO:0000256" key="3">
    <source>
        <dbReference type="SAM" id="SignalP"/>
    </source>
</evidence>
<proteinExistence type="predicted"/>
<organism evidence="4 5">
    <name type="scientific">Monopterus albus</name>
    <name type="common">Swamp eel</name>
    <dbReference type="NCBI Taxonomy" id="43700"/>
    <lineage>
        <taxon>Eukaryota</taxon>
        <taxon>Metazoa</taxon>
        <taxon>Chordata</taxon>
        <taxon>Craniata</taxon>
        <taxon>Vertebrata</taxon>
        <taxon>Euteleostomi</taxon>
        <taxon>Actinopterygii</taxon>
        <taxon>Neopterygii</taxon>
        <taxon>Teleostei</taxon>
        <taxon>Neoteleostei</taxon>
        <taxon>Acanthomorphata</taxon>
        <taxon>Anabantaria</taxon>
        <taxon>Synbranchiformes</taxon>
        <taxon>Synbranchidae</taxon>
        <taxon>Monopterus</taxon>
    </lineage>
</organism>
<dbReference type="Proteomes" id="UP000261600">
    <property type="component" value="Unplaced"/>
</dbReference>
<feature type="region of interest" description="Disordered" evidence="1">
    <location>
        <begin position="425"/>
        <end position="448"/>
    </location>
</feature>
<dbReference type="PANTHER" id="PTHR17384">
    <property type="entry name" value="P-SELECTIN GLYCOPROTEIN LIGAND-1"/>
    <property type="match status" value="1"/>
</dbReference>
<feature type="region of interest" description="Disordered" evidence="1">
    <location>
        <begin position="31"/>
        <end position="51"/>
    </location>
</feature>
<dbReference type="PANTHER" id="PTHR17384:SF7">
    <property type="entry name" value="P-SELECTIN GLYCOPROTEIN LIGAND 1"/>
    <property type="match status" value="1"/>
</dbReference>
<dbReference type="GO" id="GO:0005886">
    <property type="term" value="C:plasma membrane"/>
    <property type="evidence" value="ECO:0007669"/>
    <property type="project" value="TreeGrafter"/>
</dbReference>
<sequence>MMLCNMKTCLTLLWGVPLLFSVETKNASIPETHSSNTITEPNRTTHELTSSHLLHSETATQPASWDPTHKPAEVSVAATAETPVSPTVETQETTVRSKSNSSNSSTAGLGAVNTVAATVSSAGPRLLHAITTASETQPSHNTEVSETARPTGDQQSPTTSTNITAPAAIFAASSATVSSPKPTSITEPEVTSALSSTSSNNLTQVPHFIQNLNTTTVTTNPTSEAAPTTDPTSLPVIITETSTTSTELSSIFHPISGTRSHISTSQFPNTKGSNSDTESSAISVSTDSSSSATSISASPPGILNPRGPKTSPVPTAKSTTGTTTTAAPCEVSRSPTSTEGQLCSTRGVVKHCLIVIASLAGLATIFMVSTIVLCAKLSSRKYKLKKPQQATEMMCISALLPERNYSYARQRNPVTNGVRVILTGEDSDEEGGDNLTLSSFLPESDRIV</sequence>
<feature type="compositionally biased region" description="Low complexity" evidence="1">
    <location>
        <begin position="315"/>
        <end position="327"/>
    </location>
</feature>
<feature type="chain" id="PRO_5018576100" description="P-selectin glycoprotein ligand 1" evidence="3">
    <location>
        <begin position="22"/>
        <end position="448"/>
    </location>
</feature>
<feature type="region of interest" description="Disordered" evidence="1">
    <location>
        <begin position="78"/>
        <end position="108"/>
    </location>
</feature>
<evidence type="ECO:0008006" key="6">
    <source>
        <dbReference type="Google" id="ProtNLM"/>
    </source>
</evidence>
<protein>
    <recommendedName>
        <fullName evidence="6">P-selectin glycoprotein ligand 1</fullName>
    </recommendedName>
</protein>